<keyword evidence="2 11" id="KW-0813">Transport</keyword>
<dbReference type="RefSeq" id="WP_072598341.1">
    <property type="nucleotide sequence ID" value="NZ_CP018221.1"/>
</dbReference>
<gene>
    <name evidence="16" type="ORF">BSL82_16445</name>
</gene>
<evidence type="ECO:0000256" key="10">
    <source>
        <dbReference type="ARBA" id="ARBA00023237"/>
    </source>
</evidence>
<dbReference type="GO" id="GO:0006826">
    <property type="term" value="P:iron ion transport"/>
    <property type="evidence" value="ECO:0007669"/>
    <property type="project" value="UniProtKB-KW"/>
</dbReference>
<feature type="domain" description="TonB-dependent receptor plug" evidence="15">
    <location>
        <begin position="58"/>
        <end position="166"/>
    </location>
</feature>
<evidence type="ECO:0000313" key="17">
    <source>
        <dbReference type="Proteomes" id="UP000182063"/>
    </source>
</evidence>
<dbReference type="InterPro" id="IPR036942">
    <property type="entry name" value="Beta-barrel_TonB_sf"/>
</dbReference>
<dbReference type="InterPro" id="IPR000531">
    <property type="entry name" value="Beta-barrel_TonB"/>
</dbReference>
<evidence type="ECO:0000256" key="9">
    <source>
        <dbReference type="ARBA" id="ARBA00023136"/>
    </source>
</evidence>
<dbReference type="AlphaFoldDB" id="A0A1L3ZYH2"/>
<keyword evidence="7" id="KW-0406">Ion transport</keyword>
<sequence>MRKSVWLGCVSALCAIVPAQAQDQQSSFPPATPESSDDTGYDAVDAIVVTATKRAQSISDVPIAVSAVTADQLQNTGAVDIRGLNQISPSLLISSTSSEAVGGVARIRGIGTVGDNPGLESSVATFIDGVYRSRSGVALSELGEVERIEVLRGPQGTLFGRNTSAGLINIITRKPEYEALGNAELTYGNYDYWRAAAGVTGPFGTSQTLAYRLDGVYTKRDGFLRDVISGRRFNDRDRWLARGQLLFEPTSDLSVRLIADYAKRNEDCCAAVIQPASDTVNVGGAIVTQPSSVLALQRALGGVVLQDPYDRQVSVTPDLGYRSDVRDWGVSGELNWDFGWAELTSITAWRDWESKRGQDPDFSNLDLLRRTAYNQRFKTFTQELRLQGRALDNRLDWLVGAYYSNETLRLTDDLGFGNDYGLFQSCQVVGQAAARLSIPASVALQPAAPGCLNPALGGAVGPALGASAPALLGGLARLYGIADVGVTGDRLRQKSENFAFFTHNVFNVTDRLAVTVGARWTHDKKKLDATFLSDNSACDAQRAALAGVRDNPAATPLARELAGDLITLSCLSNIGTTVDGDYSDSQSDNEWSGTLVLSYKPVDALLTYASYSKGYKAGGYNLDRSGLNPDSISVADLRFAPEKVDAYELGLKLDLRRFRLSAALFYQKFEQFQLNTFNGISFVVENVQSCKEALTPVAGVSPNLGSCSGGTRPGVISKGIELEAGLFPTDDVAVTAGFTHADTEYRSRLVGSGGRPLPDALALLPGQQLSNAPEYVVTTGFTYTPEINAMGMRALFHADMRYMSDFDTGSDLFPEKRQDSVTTLNARIGLTGPGKVWSLEFWGQNLLNVDYTQTIANAPGQGTGSAGLVQRGYADSATQMFINFPAEPRTYGVTVRTTF</sequence>
<evidence type="ECO:0000313" key="16">
    <source>
        <dbReference type="EMBL" id="API60683.1"/>
    </source>
</evidence>
<evidence type="ECO:0000256" key="5">
    <source>
        <dbReference type="ARBA" id="ARBA00022692"/>
    </source>
</evidence>
<evidence type="ECO:0000259" key="15">
    <source>
        <dbReference type="Pfam" id="PF07715"/>
    </source>
</evidence>
<dbReference type="Pfam" id="PF00593">
    <property type="entry name" value="TonB_dep_Rec_b-barrel"/>
    <property type="match status" value="1"/>
</dbReference>
<dbReference type="EMBL" id="CP018221">
    <property type="protein sequence ID" value="API60683.1"/>
    <property type="molecule type" value="Genomic_DNA"/>
</dbReference>
<dbReference type="Proteomes" id="UP000182063">
    <property type="component" value="Chromosome"/>
</dbReference>
<evidence type="ECO:0000256" key="6">
    <source>
        <dbReference type="ARBA" id="ARBA00023004"/>
    </source>
</evidence>
<evidence type="ECO:0008006" key="18">
    <source>
        <dbReference type="Google" id="ProtNLM"/>
    </source>
</evidence>
<keyword evidence="5 11" id="KW-0812">Transmembrane</keyword>
<dbReference type="InterPro" id="IPR012910">
    <property type="entry name" value="Plug_dom"/>
</dbReference>
<keyword evidence="17" id="KW-1185">Reference proteome</keyword>
<dbReference type="PANTHER" id="PTHR32552:SF81">
    <property type="entry name" value="TONB-DEPENDENT OUTER MEMBRANE RECEPTOR"/>
    <property type="match status" value="1"/>
</dbReference>
<dbReference type="PROSITE" id="PS52016">
    <property type="entry name" value="TONB_DEPENDENT_REC_3"/>
    <property type="match status" value="1"/>
</dbReference>
<comment type="subcellular location">
    <subcellularLocation>
        <location evidence="1 11">Cell outer membrane</location>
        <topology evidence="1 11">Multi-pass membrane protein</topology>
    </subcellularLocation>
</comment>
<evidence type="ECO:0000259" key="14">
    <source>
        <dbReference type="Pfam" id="PF00593"/>
    </source>
</evidence>
<feature type="signal peptide" evidence="13">
    <location>
        <begin position="1"/>
        <end position="21"/>
    </location>
</feature>
<protein>
    <recommendedName>
        <fullName evidence="18">TonB-dependent receptor</fullName>
    </recommendedName>
</protein>
<evidence type="ECO:0000256" key="3">
    <source>
        <dbReference type="ARBA" id="ARBA00022452"/>
    </source>
</evidence>
<evidence type="ECO:0000256" key="1">
    <source>
        <dbReference type="ARBA" id="ARBA00004571"/>
    </source>
</evidence>
<dbReference type="PANTHER" id="PTHR32552">
    <property type="entry name" value="FERRICHROME IRON RECEPTOR-RELATED"/>
    <property type="match status" value="1"/>
</dbReference>
<dbReference type="OrthoDB" id="9760333at2"/>
<dbReference type="KEGG" id="sphj:BSL82_16445"/>
<feature type="chain" id="PRO_5009857769" description="TonB-dependent receptor" evidence="13">
    <location>
        <begin position="22"/>
        <end position="899"/>
    </location>
</feature>
<evidence type="ECO:0000256" key="11">
    <source>
        <dbReference type="PROSITE-ProRule" id="PRU01360"/>
    </source>
</evidence>
<keyword evidence="13" id="KW-0732">Signal</keyword>
<evidence type="ECO:0000256" key="13">
    <source>
        <dbReference type="SAM" id="SignalP"/>
    </source>
</evidence>
<reference evidence="17" key="1">
    <citation type="submission" date="2016-11" db="EMBL/GenBank/DDBJ databases">
        <title>Complete Genome Sequence of alachlor-degrading Sphingomonas sp. strain JJ-A5.</title>
        <authorList>
            <person name="Lee H."/>
            <person name="Ka J.-O."/>
        </authorList>
    </citation>
    <scope>NUCLEOTIDE SEQUENCE [LARGE SCALE GENOMIC DNA]</scope>
    <source>
        <strain evidence="17">JJ-A5</strain>
    </source>
</reference>
<keyword evidence="3 11" id="KW-1134">Transmembrane beta strand</keyword>
<name>A0A1L3ZYH2_9SPHN</name>
<keyword evidence="9 11" id="KW-0472">Membrane</keyword>
<organism evidence="16 17">
    <name type="scientific">Tardibacter chloracetimidivorans</name>
    <dbReference type="NCBI Taxonomy" id="1921510"/>
    <lineage>
        <taxon>Bacteria</taxon>
        <taxon>Pseudomonadati</taxon>
        <taxon>Pseudomonadota</taxon>
        <taxon>Alphaproteobacteria</taxon>
        <taxon>Sphingomonadales</taxon>
        <taxon>Sphingomonadaceae</taxon>
        <taxon>Tardibacter</taxon>
    </lineage>
</organism>
<feature type="domain" description="TonB-dependent receptor-like beta-barrel" evidence="14">
    <location>
        <begin position="320"/>
        <end position="846"/>
    </location>
</feature>
<keyword evidence="6" id="KW-0408">Iron</keyword>
<keyword evidence="4" id="KW-0410">Iron transport</keyword>
<dbReference type="GO" id="GO:0009279">
    <property type="term" value="C:cell outer membrane"/>
    <property type="evidence" value="ECO:0007669"/>
    <property type="project" value="UniProtKB-SubCell"/>
</dbReference>
<dbReference type="InterPro" id="IPR039426">
    <property type="entry name" value="TonB-dep_rcpt-like"/>
</dbReference>
<dbReference type="SUPFAM" id="SSF56935">
    <property type="entry name" value="Porins"/>
    <property type="match status" value="1"/>
</dbReference>
<evidence type="ECO:0000256" key="2">
    <source>
        <dbReference type="ARBA" id="ARBA00022448"/>
    </source>
</evidence>
<evidence type="ECO:0000256" key="4">
    <source>
        <dbReference type="ARBA" id="ARBA00022496"/>
    </source>
</evidence>
<proteinExistence type="inferred from homology"/>
<evidence type="ECO:0000256" key="12">
    <source>
        <dbReference type="RuleBase" id="RU003357"/>
    </source>
</evidence>
<dbReference type="STRING" id="1921510.BSL82_16445"/>
<dbReference type="Gene3D" id="2.40.170.20">
    <property type="entry name" value="TonB-dependent receptor, beta-barrel domain"/>
    <property type="match status" value="2"/>
</dbReference>
<dbReference type="Pfam" id="PF07715">
    <property type="entry name" value="Plug"/>
    <property type="match status" value="1"/>
</dbReference>
<evidence type="ECO:0000256" key="8">
    <source>
        <dbReference type="ARBA" id="ARBA00023077"/>
    </source>
</evidence>
<keyword evidence="10 11" id="KW-0998">Cell outer membrane</keyword>
<evidence type="ECO:0000256" key="7">
    <source>
        <dbReference type="ARBA" id="ARBA00023065"/>
    </source>
</evidence>
<keyword evidence="8 12" id="KW-0798">TonB box</keyword>
<accession>A0A1L3ZYH2</accession>
<comment type="similarity">
    <text evidence="11 12">Belongs to the TonB-dependent receptor family.</text>
</comment>